<feature type="compositionally biased region" description="Basic residues" evidence="1">
    <location>
        <begin position="60"/>
        <end position="72"/>
    </location>
</feature>
<dbReference type="EMBL" id="KB706080">
    <property type="protein sequence ID" value="EMR69451.1"/>
    <property type="molecule type" value="Genomic_DNA"/>
</dbReference>
<gene>
    <name evidence="2" type="ORF">UCREL1_3527</name>
</gene>
<accession>M7THM9</accession>
<evidence type="ECO:0000256" key="1">
    <source>
        <dbReference type="SAM" id="MobiDB-lite"/>
    </source>
</evidence>
<evidence type="ECO:0000313" key="2">
    <source>
        <dbReference type="EMBL" id="EMR69451.1"/>
    </source>
</evidence>
<feature type="region of interest" description="Disordered" evidence="1">
    <location>
        <begin position="1"/>
        <end position="74"/>
    </location>
</feature>
<feature type="compositionally biased region" description="Low complexity" evidence="1">
    <location>
        <begin position="97"/>
        <end position="110"/>
    </location>
</feature>
<organism evidence="2 3">
    <name type="scientific">Eutypa lata (strain UCR-EL1)</name>
    <name type="common">Grapevine dieback disease fungus</name>
    <name type="synonym">Eutypa armeniacae</name>
    <dbReference type="NCBI Taxonomy" id="1287681"/>
    <lineage>
        <taxon>Eukaryota</taxon>
        <taxon>Fungi</taxon>
        <taxon>Dikarya</taxon>
        <taxon>Ascomycota</taxon>
        <taxon>Pezizomycotina</taxon>
        <taxon>Sordariomycetes</taxon>
        <taxon>Xylariomycetidae</taxon>
        <taxon>Xylariales</taxon>
        <taxon>Diatrypaceae</taxon>
        <taxon>Eutypa</taxon>
    </lineage>
</organism>
<feature type="compositionally biased region" description="Basic and acidic residues" evidence="1">
    <location>
        <begin position="7"/>
        <end position="46"/>
    </location>
</feature>
<proteinExistence type="predicted"/>
<evidence type="ECO:0000313" key="3">
    <source>
        <dbReference type="Proteomes" id="UP000012174"/>
    </source>
</evidence>
<feature type="compositionally biased region" description="Low complexity" evidence="1">
    <location>
        <begin position="134"/>
        <end position="144"/>
    </location>
</feature>
<protein>
    <submittedName>
        <fullName evidence="2">Uncharacterized protein</fullName>
    </submittedName>
</protein>
<name>M7THM9_EUTLA</name>
<keyword evidence="3" id="KW-1185">Reference proteome</keyword>
<dbReference type="KEGG" id="ela:UCREL1_3527"/>
<sequence>MLPPTVDIEKEALRRDFEGDIHEERDIASMSRSREKEEQDERKIEDDIWDDDDDSSSRAGQKKKNKNKKRASRLSALEQEIDLLGAELEAQRDRHASAGSGVSGLSGVASTNEDNNNHSDGDVFSAEAVRFEKPTPTTLTPRTRVLQMVESFESLGREEHNRSPVPGSPSPSHSPLPASPSRSPTRTPVSPLKGR</sequence>
<feature type="region of interest" description="Disordered" evidence="1">
    <location>
        <begin position="92"/>
        <end position="195"/>
    </location>
</feature>
<dbReference type="AlphaFoldDB" id="M7THM9"/>
<dbReference type="Proteomes" id="UP000012174">
    <property type="component" value="Unassembled WGS sequence"/>
</dbReference>
<feature type="compositionally biased region" description="Low complexity" evidence="1">
    <location>
        <begin position="179"/>
        <end position="195"/>
    </location>
</feature>
<feature type="compositionally biased region" description="Pro residues" evidence="1">
    <location>
        <begin position="166"/>
        <end position="178"/>
    </location>
</feature>
<reference evidence="3" key="1">
    <citation type="journal article" date="2013" name="Genome Announc.">
        <title>Draft genome sequence of the grapevine dieback fungus Eutypa lata UCR-EL1.</title>
        <authorList>
            <person name="Blanco-Ulate B."/>
            <person name="Rolshausen P.E."/>
            <person name="Cantu D."/>
        </authorList>
    </citation>
    <scope>NUCLEOTIDE SEQUENCE [LARGE SCALE GENOMIC DNA]</scope>
    <source>
        <strain evidence="3">UCR-EL1</strain>
    </source>
</reference>
<dbReference type="HOGENOM" id="CLU_1396322_0_0_1"/>